<dbReference type="RefSeq" id="XP_031934748.1">
    <property type="nucleotide sequence ID" value="XM_032083812.1"/>
</dbReference>
<name>A0A5N7CTX2_9EURO</name>
<dbReference type="OrthoDB" id="508139at2759"/>
<organism evidence="1 2">
    <name type="scientific">Aspergillus pseudonomiae</name>
    <dbReference type="NCBI Taxonomy" id="1506151"/>
    <lineage>
        <taxon>Eukaryota</taxon>
        <taxon>Fungi</taxon>
        <taxon>Dikarya</taxon>
        <taxon>Ascomycota</taxon>
        <taxon>Pezizomycotina</taxon>
        <taxon>Eurotiomycetes</taxon>
        <taxon>Eurotiomycetidae</taxon>
        <taxon>Eurotiales</taxon>
        <taxon>Aspergillaceae</taxon>
        <taxon>Aspergillus</taxon>
        <taxon>Aspergillus subgen. Circumdati</taxon>
    </lineage>
</organism>
<accession>A0A5N7CTX2</accession>
<dbReference type="AlphaFoldDB" id="A0A5N7CTX2"/>
<dbReference type="EMBL" id="ML736895">
    <property type="protein sequence ID" value="KAE8397429.1"/>
    <property type="molecule type" value="Genomic_DNA"/>
</dbReference>
<evidence type="ECO:0008006" key="3">
    <source>
        <dbReference type="Google" id="ProtNLM"/>
    </source>
</evidence>
<gene>
    <name evidence="1" type="ORF">BDV37DRAFT_265626</name>
</gene>
<keyword evidence="2" id="KW-1185">Reference proteome</keyword>
<reference evidence="1 2" key="1">
    <citation type="submission" date="2019-04" db="EMBL/GenBank/DDBJ databases">
        <authorList>
            <consortium name="DOE Joint Genome Institute"/>
            <person name="Mondo S."/>
            <person name="Kjaerbolling I."/>
            <person name="Vesth T."/>
            <person name="Frisvad J.C."/>
            <person name="Nybo J.L."/>
            <person name="Theobald S."/>
            <person name="Kildgaard S."/>
            <person name="Isbrandt T."/>
            <person name="Kuo A."/>
            <person name="Sato A."/>
            <person name="Lyhne E.K."/>
            <person name="Kogle M.E."/>
            <person name="Wiebenga A."/>
            <person name="Kun R.S."/>
            <person name="Lubbers R.J."/>
            <person name="Makela M.R."/>
            <person name="Barry K."/>
            <person name="Chovatia M."/>
            <person name="Clum A."/>
            <person name="Daum C."/>
            <person name="Haridas S."/>
            <person name="He G."/>
            <person name="LaButti K."/>
            <person name="Lipzen A."/>
            <person name="Riley R."/>
            <person name="Salamov A."/>
            <person name="Simmons B.A."/>
            <person name="Magnuson J.K."/>
            <person name="Henrissat B."/>
            <person name="Mortensen U.H."/>
            <person name="Larsen T.O."/>
            <person name="Devries R.P."/>
            <person name="Grigoriev I.V."/>
            <person name="Machida M."/>
            <person name="Baker S.E."/>
            <person name="Andersen M.R."/>
            <person name="Cantor M.N."/>
            <person name="Hua S.X."/>
        </authorList>
    </citation>
    <scope>NUCLEOTIDE SEQUENCE [LARGE SCALE GENOMIC DNA]</scope>
    <source>
        <strain evidence="1 2">CBS 119388</strain>
    </source>
</reference>
<dbReference type="InterPro" id="IPR036770">
    <property type="entry name" value="Ankyrin_rpt-contain_sf"/>
</dbReference>
<dbReference type="Gene3D" id="1.25.40.20">
    <property type="entry name" value="Ankyrin repeat-containing domain"/>
    <property type="match status" value="1"/>
</dbReference>
<evidence type="ECO:0000313" key="1">
    <source>
        <dbReference type="EMBL" id="KAE8397429.1"/>
    </source>
</evidence>
<proteinExistence type="predicted"/>
<evidence type="ECO:0000313" key="2">
    <source>
        <dbReference type="Proteomes" id="UP000325579"/>
    </source>
</evidence>
<sequence length="164" mass="18314">MSMRGKSTDAHGNTVLHLAAAKVKPNSVRWILSRTQVLLQQRNGQGETPLDVLLTNLEESRTTHRLNALTEDVSDQFTGFSDTAVICLISTNGGIRVTGVKWHRLKYGCTCGQCISGFLSPCLTFLPRNVQNNLKTDKSMRKGFMNLCNHLKYHHEIGFDIILT</sequence>
<dbReference type="Proteomes" id="UP000325579">
    <property type="component" value="Unassembled WGS sequence"/>
</dbReference>
<dbReference type="GeneID" id="43668503"/>
<protein>
    <recommendedName>
        <fullName evidence="3">Ankyrin repeat-containing domain protein</fullName>
    </recommendedName>
</protein>